<dbReference type="SUPFAM" id="SSF47203">
    <property type="entry name" value="Acyl-CoA dehydrogenase C-terminal domain-like"/>
    <property type="match status" value="1"/>
</dbReference>
<keyword evidence="4 5" id="KW-0274">FAD</keyword>
<dbReference type="Gene3D" id="1.10.540.10">
    <property type="entry name" value="Acyl-CoA dehydrogenase/oxidase, N-terminal domain"/>
    <property type="match status" value="1"/>
</dbReference>
<name>A0A7J5UPW7_9MICO</name>
<dbReference type="InterPro" id="IPR009100">
    <property type="entry name" value="AcylCoA_DH/oxidase_NM_dom_sf"/>
</dbReference>
<evidence type="ECO:0000259" key="7">
    <source>
        <dbReference type="Pfam" id="PF02770"/>
    </source>
</evidence>
<comment type="similarity">
    <text evidence="2 5">Belongs to the acyl-CoA dehydrogenase family.</text>
</comment>
<evidence type="ECO:0000256" key="4">
    <source>
        <dbReference type="ARBA" id="ARBA00022827"/>
    </source>
</evidence>
<dbReference type="InterPro" id="IPR036250">
    <property type="entry name" value="AcylCo_DH-like_C"/>
</dbReference>
<dbReference type="Pfam" id="PF02770">
    <property type="entry name" value="Acyl-CoA_dh_M"/>
    <property type="match status" value="1"/>
</dbReference>
<evidence type="ECO:0000256" key="2">
    <source>
        <dbReference type="ARBA" id="ARBA00009347"/>
    </source>
</evidence>
<evidence type="ECO:0000259" key="6">
    <source>
        <dbReference type="Pfam" id="PF00441"/>
    </source>
</evidence>
<dbReference type="PANTHER" id="PTHR43188:SF1">
    <property type="entry name" value="ACYL-COA DEHYDROGENASE"/>
    <property type="match status" value="1"/>
</dbReference>
<dbReference type="OrthoDB" id="9770681at2"/>
<dbReference type="InterPro" id="IPR009075">
    <property type="entry name" value="AcylCo_DH/oxidase_C"/>
</dbReference>
<dbReference type="InterPro" id="IPR006089">
    <property type="entry name" value="Acyl-CoA_DH_CS"/>
</dbReference>
<dbReference type="InterPro" id="IPR006091">
    <property type="entry name" value="Acyl-CoA_Oxase/DH_mid-dom"/>
</dbReference>
<dbReference type="GO" id="GO:0050660">
    <property type="term" value="F:flavin adenine dinucleotide binding"/>
    <property type="evidence" value="ECO:0007669"/>
    <property type="project" value="InterPro"/>
</dbReference>
<feature type="domain" description="Acyl-CoA dehydrogenase/oxidase C-terminal" evidence="6">
    <location>
        <begin position="244"/>
        <end position="386"/>
    </location>
</feature>
<dbReference type="Pfam" id="PF00441">
    <property type="entry name" value="Acyl-CoA_dh_1"/>
    <property type="match status" value="1"/>
</dbReference>
<dbReference type="PANTHER" id="PTHR43188">
    <property type="entry name" value="ACYL-COENZYME A OXIDASE"/>
    <property type="match status" value="1"/>
</dbReference>
<dbReference type="InterPro" id="IPR037069">
    <property type="entry name" value="AcylCoA_DH/ox_N_sf"/>
</dbReference>
<dbReference type="Pfam" id="PF02771">
    <property type="entry name" value="Acyl-CoA_dh_N"/>
    <property type="match status" value="1"/>
</dbReference>
<dbReference type="InterPro" id="IPR046373">
    <property type="entry name" value="Acyl-CoA_Oxase/DH_mid-dom_sf"/>
</dbReference>
<feature type="domain" description="Acyl-CoA oxidase/dehydrogenase middle" evidence="7">
    <location>
        <begin position="135"/>
        <end position="227"/>
    </location>
</feature>
<evidence type="ECO:0000256" key="1">
    <source>
        <dbReference type="ARBA" id="ARBA00001974"/>
    </source>
</evidence>
<dbReference type="InterPro" id="IPR045008">
    <property type="entry name" value="ACX4-like"/>
</dbReference>
<keyword evidence="5" id="KW-0560">Oxidoreductase</keyword>
<gene>
    <name evidence="9" type="ORF">GB883_09925</name>
</gene>
<evidence type="ECO:0000256" key="5">
    <source>
        <dbReference type="RuleBase" id="RU362125"/>
    </source>
</evidence>
<dbReference type="GO" id="GO:0006635">
    <property type="term" value="P:fatty acid beta-oxidation"/>
    <property type="evidence" value="ECO:0007669"/>
    <property type="project" value="InterPro"/>
</dbReference>
<dbReference type="AlphaFoldDB" id="A0A7J5UPW7"/>
<keyword evidence="10" id="KW-1185">Reference proteome</keyword>
<accession>A0A7J5UPW7</accession>
<comment type="caution">
    <text evidence="9">The sequence shown here is derived from an EMBL/GenBank/DDBJ whole genome shotgun (WGS) entry which is preliminary data.</text>
</comment>
<feature type="domain" description="Acyl-CoA dehydrogenase/oxidase N-terminal" evidence="8">
    <location>
        <begin position="25"/>
        <end position="121"/>
    </location>
</feature>
<proteinExistence type="inferred from homology"/>
<keyword evidence="3 5" id="KW-0285">Flavoprotein</keyword>
<comment type="cofactor">
    <cofactor evidence="1 5">
        <name>FAD</name>
        <dbReference type="ChEBI" id="CHEBI:57692"/>
    </cofactor>
</comment>
<organism evidence="9 10">
    <name type="scientific">Georgenia thermotolerans</name>
    <dbReference type="NCBI Taxonomy" id="527326"/>
    <lineage>
        <taxon>Bacteria</taxon>
        <taxon>Bacillati</taxon>
        <taxon>Actinomycetota</taxon>
        <taxon>Actinomycetes</taxon>
        <taxon>Micrococcales</taxon>
        <taxon>Bogoriellaceae</taxon>
        <taxon>Georgenia</taxon>
    </lineage>
</organism>
<dbReference type="PROSITE" id="PS00073">
    <property type="entry name" value="ACYL_COA_DH_2"/>
    <property type="match status" value="1"/>
</dbReference>
<evidence type="ECO:0000313" key="9">
    <source>
        <dbReference type="EMBL" id="KAE8764271.1"/>
    </source>
</evidence>
<sequence>MLETTRRLYEAIDPYGYESLLSDPERAVLGRLREVLERDVRPLVNDHWDRAEFPHAIRGPLEALDLMAPPELGVETSALYRGFRMLELARTDVSVAVFYGAQATLFRNSVLLGGSPAQAAELDEGVRSWAIKGVFALTEPDHGSDVARGLATTARRDGDGWVISGAKRWIGGAEYADLITVVARDEADGEVKAFLVDRHAPGVTVEQIPRKMALRIVNNGHITLDRVRVPEARRLQRVNSFRDVNRLLRSMRADVSWLATGAQAGAYEAAVRYTLAREQFGRPIAGYQLVQDKLATMLGNLTASLGMAVRLSQLEDGGGYSDADAALAKGWIARRTRETVALAREVCGGNGITLDTDVARFFADAEAIYTFEGTNEINQLVVGRAITGLSAFVR</sequence>
<dbReference type="EMBL" id="WHJE01000038">
    <property type="protein sequence ID" value="KAE8764271.1"/>
    <property type="molecule type" value="Genomic_DNA"/>
</dbReference>
<dbReference type="SUPFAM" id="SSF56645">
    <property type="entry name" value="Acyl-CoA dehydrogenase NM domain-like"/>
    <property type="match status" value="1"/>
</dbReference>
<dbReference type="Gene3D" id="1.20.140.10">
    <property type="entry name" value="Butyryl-CoA Dehydrogenase, subunit A, domain 3"/>
    <property type="match status" value="1"/>
</dbReference>
<reference evidence="9 10" key="1">
    <citation type="submission" date="2019-10" db="EMBL/GenBank/DDBJ databases">
        <title>Georgenia wutianyii sp. nov. and Georgenia yuyongxinii sp. nov. isolated from plateau pika (Ochotona curzoniae) in the Qinghai-Tibet plateau of China.</title>
        <authorList>
            <person name="Tian Z."/>
        </authorList>
    </citation>
    <scope>NUCLEOTIDE SEQUENCE [LARGE SCALE GENOMIC DNA]</scope>
    <source>
        <strain evidence="9 10">DSM 21501</strain>
    </source>
</reference>
<dbReference type="Gene3D" id="2.40.110.10">
    <property type="entry name" value="Butyryl-CoA Dehydrogenase, subunit A, domain 2"/>
    <property type="match status" value="1"/>
</dbReference>
<evidence type="ECO:0000256" key="3">
    <source>
        <dbReference type="ARBA" id="ARBA00022630"/>
    </source>
</evidence>
<dbReference type="GO" id="GO:0003995">
    <property type="term" value="F:acyl-CoA dehydrogenase activity"/>
    <property type="evidence" value="ECO:0007669"/>
    <property type="project" value="InterPro"/>
</dbReference>
<protein>
    <submittedName>
        <fullName evidence="9">Glutaryl-CoA dehydrogenase</fullName>
    </submittedName>
</protein>
<dbReference type="Proteomes" id="UP000451860">
    <property type="component" value="Unassembled WGS sequence"/>
</dbReference>
<evidence type="ECO:0000259" key="8">
    <source>
        <dbReference type="Pfam" id="PF02771"/>
    </source>
</evidence>
<evidence type="ECO:0000313" key="10">
    <source>
        <dbReference type="Proteomes" id="UP000451860"/>
    </source>
</evidence>
<dbReference type="InterPro" id="IPR013786">
    <property type="entry name" value="AcylCoA_DH/ox_N"/>
</dbReference>